<dbReference type="InterPro" id="IPR035892">
    <property type="entry name" value="C2_domain_sf"/>
</dbReference>
<feature type="domain" description="SMP-LTD" evidence="14">
    <location>
        <begin position="286"/>
        <end position="518"/>
    </location>
</feature>
<evidence type="ECO:0000256" key="7">
    <source>
        <dbReference type="ARBA" id="ARBA00022989"/>
    </source>
</evidence>
<feature type="domain" description="C2" evidence="13">
    <location>
        <begin position="509"/>
        <end position="640"/>
    </location>
</feature>
<dbReference type="InterPro" id="IPR037767">
    <property type="entry name" value="C2A_Mug190-like"/>
</dbReference>
<gene>
    <name evidence="15" type="ORF">FFLO_06838</name>
</gene>
<keyword evidence="16" id="KW-1185">Reference proteome</keyword>
<comment type="subcellular location">
    <subcellularLocation>
        <location evidence="1">Endoplasmic reticulum membrane</location>
    </subcellularLocation>
</comment>
<dbReference type="InterPro" id="IPR000008">
    <property type="entry name" value="C2_dom"/>
</dbReference>
<proteinExistence type="predicted"/>
<dbReference type="PROSITE" id="PS50004">
    <property type="entry name" value="C2"/>
    <property type="match status" value="2"/>
</dbReference>
<feature type="region of interest" description="Disordered" evidence="11">
    <location>
        <begin position="742"/>
        <end position="768"/>
    </location>
</feature>
<evidence type="ECO:0000256" key="5">
    <source>
        <dbReference type="ARBA" id="ARBA00022737"/>
    </source>
</evidence>
<evidence type="ECO:0000256" key="10">
    <source>
        <dbReference type="ARBA" id="ARBA00023136"/>
    </source>
</evidence>
<dbReference type="CDD" id="cd04041">
    <property type="entry name" value="C2A_fungal"/>
    <property type="match status" value="1"/>
</dbReference>
<dbReference type="PANTHER" id="PTHR47348">
    <property type="entry name" value="MEIOTICALLY UP-REGULATED GENE 190 PROTEIN"/>
    <property type="match status" value="1"/>
</dbReference>
<dbReference type="PROSITE" id="PS51847">
    <property type="entry name" value="SMP"/>
    <property type="match status" value="1"/>
</dbReference>
<dbReference type="Gene3D" id="2.60.40.150">
    <property type="entry name" value="C2 domain"/>
    <property type="match status" value="2"/>
</dbReference>
<dbReference type="AlphaFoldDB" id="A0A8K0JEL8"/>
<sequence>MSHQHEPELPDLPEAPPSRVYGQGYAFNHPAPTVQQYKADKTAHDKEAEEYAQQMEAIRVRKEREAAEEQRRIDSQRRSVDTDHTRVNGNGDQHGQHGRTPSKGGEGQAANEKKPHHRKATGKEKTEGQMEKEQMMDRMNANQVDPITRNKKGPKGERRVRDPTTGGEVIIKDADPKDFDPARPSNKGSNVLLHPFPPPRPAKLNYIQHKIQLLGVACAVGMGLIWLFTAFGNGFWRFVKNSFICAAVGGVLVTLVSFIGRGLEAEVDAIRYDMHRQRGEIYSPPTPESVEWLNNLIKLFWGLVDPGLFISITDMVEDIMQQSLPGFVDAVRISDMGQGTNPLRILSIRALADEQGTPGYPKKHWIDKGEKNAKSKDTMGKTVEEDEAGDYYNFEVAFAYQSVDSSHPDSKSKNIHLLIEFFLGAFDWFHLPIPIWIQVESIAGTVRLRCQMIQEFPYVRNLTFALCGVPHVEVSAIPMSRKLPNVLDLPMISNFVDMAIAAGTAEFVAPKSMTLNLKEMLTGAALGDTTAIGVFVITVHYAENLSAQDSNGKSDPYVVLAYAKFGKPLYSTRIILGDLNPVWEETAVLLVTMDEVRSKEDLSAMLWDSDKRSADDLVGRVQIPVKELMENPNQMVRRTDDLMGFEDADDMSGKLNWSIGYFEKVPLRKELERGLNEEEKKQQPAQPTRTAPEMEMLPGDAAPNPAKKDLPPPPPDILRTRPDPEFPSGVLNVTIHHAINVERQNLKGRTGEREGEAGQDTDQASEQADNLPSVYCEIIVNDEMVFKTRVKQYTSNPFFEAPVEVFCRDFRDTVIRVVMRDSRLREGDPILGVVSLRAAEIFSEASSVTSTWAITEGQGFGKLNMSLGFRGMQTRFAKNMRGWQTGTLEVGDVQIDIDHEKKSDFSASSTSLTIKTSDSQESLSKKEAEVHGDSVFWESEDLRMPIYSRYSSSVVFELGSKGGLKSLIGKAGPAAIAVLWLQDLTDDVEQSVKLPIFIGENLETLRQNAINDQTAEHHNFELIGWMTVVLKLSSGLDLDHERLRESLSSARRHALEAFDTVEGEAQIAEKNSHAMDDGHIDKKEQKAIDEAHERQLLARGRGKAQLKPYRTGKWIKNGIKSRLMPNHTKSRERKSSRRCIQCAESLNLVCTICIVATVMTE</sequence>
<keyword evidence="6" id="KW-0256">Endoplasmic reticulum</keyword>
<comment type="caution">
    <text evidence="15">The sequence shown here is derived from an EMBL/GenBank/DDBJ whole genome shotgun (WGS) entry which is preliminary data.</text>
</comment>
<dbReference type="GO" id="GO:0006869">
    <property type="term" value="P:lipid transport"/>
    <property type="evidence" value="ECO:0007669"/>
    <property type="project" value="UniProtKB-KW"/>
</dbReference>
<keyword evidence="3" id="KW-0597">Phosphoprotein</keyword>
<evidence type="ECO:0008006" key="17">
    <source>
        <dbReference type="Google" id="ProtNLM"/>
    </source>
</evidence>
<dbReference type="GO" id="GO:0008289">
    <property type="term" value="F:lipid binding"/>
    <property type="evidence" value="ECO:0007669"/>
    <property type="project" value="UniProtKB-KW"/>
</dbReference>
<feature type="compositionally biased region" description="Basic and acidic residues" evidence="11">
    <location>
        <begin position="38"/>
        <end position="49"/>
    </location>
</feature>
<evidence type="ECO:0000256" key="8">
    <source>
        <dbReference type="ARBA" id="ARBA00023055"/>
    </source>
</evidence>
<evidence type="ECO:0000256" key="2">
    <source>
        <dbReference type="ARBA" id="ARBA00022448"/>
    </source>
</evidence>
<name>A0A8K0JEL8_9TREE</name>
<dbReference type="InterPro" id="IPR037765">
    <property type="entry name" value="C2B_Tricalbin"/>
</dbReference>
<organism evidence="15 16">
    <name type="scientific">Filobasidium floriforme</name>
    <dbReference type="NCBI Taxonomy" id="5210"/>
    <lineage>
        <taxon>Eukaryota</taxon>
        <taxon>Fungi</taxon>
        <taxon>Dikarya</taxon>
        <taxon>Basidiomycota</taxon>
        <taxon>Agaricomycotina</taxon>
        <taxon>Tremellomycetes</taxon>
        <taxon>Filobasidiales</taxon>
        <taxon>Filobasidiaceae</taxon>
        <taxon>Filobasidium</taxon>
    </lineage>
</organism>
<keyword evidence="4 12" id="KW-0812">Transmembrane</keyword>
<dbReference type="CDD" id="cd21676">
    <property type="entry name" value="SMP_Mug190"/>
    <property type="match status" value="1"/>
</dbReference>
<keyword evidence="5" id="KW-0677">Repeat</keyword>
<evidence type="ECO:0000256" key="9">
    <source>
        <dbReference type="ARBA" id="ARBA00023121"/>
    </source>
</evidence>
<evidence type="ECO:0000256" key="11">
    <source>
        <dbReference type="SAM" id="MobiDB-lite"/>
    </source>
</evidence>
<evidence type="ECO:0000256" key="6">
    <source>
        <dbReference type="ARBA" id="ARBA00022824"/>
    </source>
</evidence>
<protein>
    <recommendedName>
        <fullName evidence="17">C2 domain-containing protein</fullName>
    </recommendedName>
</protein>
<keyword evidence="9" id="KW-0446">Lipid-binding</keyword>
<dbReference type="GO" id="GO:0061817">
    <property type="term" value="P:endoplasmic reticulum-plasma membrane tethering"/>
    <property type="evidence" value="ECO:0007669"/>
    <property type="project" value="InterPro"/>
</dbReference>
<dbReference type="Proteomes" id="UP000812966">
    <property type="component" value="Unassembled WGS sequence"/>
</dbReference>
<feature type="domain" description="C2" evidence="13">
    <location>
        <begin position="712"/>
        <end position="853"/>
    </location>
</feature>
<dbReference type="CDD" id="cd04052">
    <property type="entry name" value="C2B_Tricalbin-like"/>
    <property type="match status" value="1"/>
</dbReference>
<dbReference type="EMBL" id="JABELV010000270">
    <property type="protein sequence ID" value="KAG7527534.1"/>
    <property type="molecule type" value="Genomic_DNA"/>
</dbReference>
<evidence type="ECO:0000313" key="16">
    <source>
        <dbReference type="Proteomes" id="UP000812966"/>
    </source>
</evidence>
<evidence type="ECO:0000313" key="15">
    <source>
        <dbReference type="EMBL" id="KAG7527534.1"/>
    </source>
</evidence>
<feature type="transmembrane region" description="Helical" evidence="12">
    <location>
        <begin position="211"/>
        <end position="231"/>
    </location>
</feature>
<accession>A0A8K0JEL8</accession>
<dbReference type="PANTHER" id="PTHR47348:SF3">
    <property type="entry name" value="MEIOTICALLY UP-REGULATED GENE 190 PROTEIN"/>
    <property type="match status" value="1"/>
</dbReference>
<dbReference type="GO" id="GO:0005789">
    <property type="term" value="C:endoplasmic reticulum membrane"/>
    <property type="evidence" value="ECO:0007669"/>
    <property type="project" value="UniProtKB-SubCell"/>
</dbReference>
<feature type="compositionally biased region" description="Basic and acidic residues" evidence="11">
    <location>
        <begin position="58"/>
        <end position="86"/>
    </location>
</feature>
<feature type="region of interest" description="Disordered" evidence="11">
    <location>
        <begin position="1"/>
        <end position="192"/>
    </location>
</feature>
<dbReference type="Pfam" id="PF00168">
    <property type="entry name" value="C2"/>
    <property type="match status" value="2"/>
</dbReference>
<feature type="transmembrane region" description="Helical" evidence="12">
    <location>
        <begin position="243"/>
        <end position="263"/>
    </location>
</feature>
<evidence type="ECO:0000256" key="4">
    <source>
        <dbReference type="ARBA" id="ARBA00022692"/>
    </source>
</evidence>
<reference evidence="15" key="1">
    <citation type="submission" date="2020-04" db="EMBL/GenBank/DDBJ databases">
        <title>Analysis of mating type loci in Filobasidium floriforme.</title>
        <authorList>
            <person name="Nowrousian M."/>
        </authorList>
    </citation>
    <scope>NUCLEOTIDE SEQUENCE</scope>
    <source>
        <strain evidence="15">CBS 6242</strain>
    </source>
</reference>
<keyword evidence="2" id="KW-0813">Transport</keyword>
<evidence type="ECO:0000256" key="12">
    <source>
        <dbReference type="SAM" id="Phobius"/>
    </source>
</evidence>
<dbReference type="InterPro" id="IPR031468">
    <property type="entry name" value="SMP_LBD"/>
</dbReference>
<dbReference type="Pfam" id="PF25669">
    <property type="entry name" value="SMP_MUG190-like"/>
    <property type="match status" value="1"/>
</dbReference>
<keyword evidence="7 12" id="KW-1133">Transmembrane helix</keyword>
<keyword evidence="10 12" id="KW-0472">Membrane</keyword>
<dbReference type="SUPFAM" id="SSF49562">
    <property type="entry name" value="C2 domain (Calcium/lipid-binding domain, CaLB)"/>
    <property type="match status" value="2"/>
</dbReference>
<evidence type="ECO:0000256" key="1">
    <source>
        <dbReference type="ARBA" id="ARBA00004586"/>
    </source>
</evidence>
<dbReference type="InterPro" id="IPR057349">
    <property type="entry name" value="C2_Mug190_3rd"/>
</dbReference>
<feature type="region of interest" description="Disordered" evidence="11">
    <location>
        <begin position="674"/>
        <end position="726"/>
    </location>
</feature>
<dbReference type="SMART" id="SM00239">
    <property type="entry name" value="C2"/>
    <property type="match status" value="2"/>
</dbReference>
<evidence type="ECO:0000256" key="3">
    <source>
        <dbReference type="ARBA" id="ARBA00022553"/>
    </source>
</evidence>
<evidence type="ECO:0000259" key="14">
    <source>
        <dbReference type="PROSITE" id="PS51847"/>
    </source>
</evidence>
<keyword evidence="8" id="KW-0445">Lipid transport</keyword>
<evidence type="ECO:0000259" key="13">
    <source>
        <dbReference type="PROSITE" id="PS50004"/>
    </source>
</evidence>
<dbReference type="Pfam" id="PF25331">
    <property type="entry name" value="C2_Mug190_3rd"/>
    <property type="match status" value="1"/>
</dbReference>
<feature type="compositionally biased region" description="Basic and acidic residues" evidence="11">
    <location>
        <begin position="121"/>
        <end position="136"/>
    </location>
</feature>
<feature type="compositionally biased region" description="Basic and acidic residues" evidence="11">
    <location>
        <begin position="170"/>
        <end position="181"/>
    </location>
</feature>